<evidence type="ECO:0000313" key="4">
    <source>
        <dbReference type="Proteomes" id="UP000054937"/>
    </source>
</evidence>
<name>A0A0V0R8B8_PSEPJ</name>
<reference evidence="3 4" key="1">
    <citation type="journal article" date="2015" name="Sci. Rep.">
        <title>Genome of the facultative scuticociliatosis pathogen Pseudocohnilembus persalinus provides insight into its virulence through horizontal gene transfer.</title>
        <authorList>
            <person name="Xiong J."/>
            <person name="Wang G."/>
            <person name="Cheng J."/>
            <person name="Tian M."/>
            <person name="Pan X."/>
            <person name="Warren A."/>
            <person name="Jiang C."/>
            <person name="Yuan D."/>
            <person name="Miao W."/>
        </authorList>
    </citation>
    <scope>NUCLEOTIDE SEQUENCE [LARGE SCALE GENOMIC DNA]</scope>
    <source>
        <strain evidence="3">36N120E</strain>
    </source>
</reference>
<keyword evidence="4" id="KW-1185">Reference proteome</keyword>
<proteinExistence type="predicted"/>
<evidence type="ECO:0000256" key="2">
    <source>
        <dbReference type="SAM" id="Phobius"/>
    </source>
</evidence>
<feature type="coiled-coil region" evidence="1">
    <location>
        <begin position="233"/>
        <end position="260"/>
    </location>
</feature>
<dbReference type="OrthoDB" id="10660221at2759"/>
<keyword evidence="2" id="KW-1133">Transmembrane helix</keyword>
<feature type="transmembrane region" description="Helical" evidence="2">
    <location>
        <begin position="7"/>
        <end position="23"/>
    </location>
</feature>
<evidence type="ECO:0000256" key="1">
    <source>
        <dbReference type="SAM" id="Coils"/>
    </source>
</evidence>
<dbReference type="EMBL" id="LDAU01000027">
    <property type="protein sequence ID" value="KRX10485.1"/>
    <property type="molecule type" value="Genomic_DNA"/>
</dbReference>
<comment type="caution">
    <text evidence="3">The sequence shown here is derived from an EMBL/GenBank/DDBJ whole genome shotgun (WGS) entry which is preliminary data.</text>
</comment>
<dbReference type="InParanoid" id="A0A0V0R8B8"/>
<evidence type="ECO:0000313" key="3">
    <source>
        <dbReference type="EMBL" id="KRX10485.1"/>
    </source>
</evidence>
<feature type="transmembrane region" description="Helical" evidence="2">
    <location>
        <begin position="203"/>
        <end position="225"/>
    </location>
</feature>
<feature type="transmembrane region" description="Helical" evidence="2">
    <location>
        <begin position="165"/>
        <end position="183"/>
    </location>
</feature>
<feature type="transmembrane region" description="Helical" evidence="2">
    <location>
        <begin position="43"/>
        <end position="65"/>
    </location>
</feature>
<dbReference type="Proteomes" id="UP000054937">
    <property type="component" value="Unassembled WGS sequence"/>
</dbReference>
<dbReference type="AlphaFoldDB" id="A0A0V0R8B8"/>
<keyword evidence="1" id="KW-0175">Coiled coil</keyword>
<keyword evidence="2" id="KW-0812">Transmembrane</keyword>
<feature type="transmembrane region" description="Helical" evidence="2">
    <location>
        <begin position="86"/>
        <end position="106"/>
    </location>
</feature>
<gene>
    <name evidence="3" type="ORF">PPERSA_08787</name>
</gene>
<accession>A0A0V0R8B8</accession>
<organism evidence="3 4">
    <name type="scientific">Pseudocohnilembus persalinus</name>
    <name type="common">Ciliate</name>
    <dbReference type="NCBI Taxonomy" id="266149"/>
    <lineage>
        <taxon>Eukaryota</taxon>
        <taxon>Sar</taxon>
        <taxon>Alveolata</taxon>
        <taxon>Ciliophora</taxon>
        <taxon>Intramacronucleata</taxon>
        <taxon>Oligohymenophorea</taxon>
        <taxon>Scuticociliatia</taxon>
        <taxon>Philasterida</taxon>
        <taxon>Pseudocohnilembidae</taxon>
        <taxon>Pseudocohnilembus</taxon>
    </lineage>
</organism>
<feature type="transmembrane region" description="Helical" evidence="2">
    <location>
        <begin position="132"/>
        <end position="153"/>
    </location>
</feature>
<protein>
    <submittedName>
        <fullName evidence="3">Uncharacterized protein</fullName>
    </submittedName>
</protein>
<keyword evidence="2" id="KW-0472">Membrane</keyword>
<sequence length="263" mass="31202">MKNLQALTLHLICLGLNLFYYNFRLSLISPEHWSILAALFDNVYLTNMTHDAIIIYYMICVYYDIKFMLNGTQGEKDVRYPQWVNGFFQLMIHFGFFVALGFWQFYIQHKDNMVPADIMEQLMGRGYTLKEINAFFNFCHGINYILLFLEYLLRVMKNTSNLAQRTFQVLALAFVYLGFSNIFERIIGQPIYPFMSRLGGLEIFVNYVIMGIFILSHIYFIHVVLNDKLLCTKEDYQLRKQQQLQEQQQFQNNKQEAEVKKGQ</sequence>